<proteinExistence type="predicted"/>
<feature type="region of interest" description="Disordered" evidence="1">
    <location>
        <begin position="1"/>
        <end position="22"/>
    </location>
</feature>
<evidence type="ECO:0000256" key="1">
    <source>
        <dbReference type="SAM" id="MobiDB-lite"/>
    </source>
</evidence>
<protein>
    <submittedName>
        <fullName evidence="2">Uncharacterized protein</fullName>
    </submittedName>
</protein>
<dbReference type="Proteomes" id="UP000001514">
    <property type="component" value="Unassembled WGS sequence"/>
</dbReference>
<evidence type="ECO:0000313" key="2">
    <source>
        <dbReference type="EMBL" id="EFJ27883.1"/>
    </source>
</evidence>
<dbReference type="Gramene" id="EFJ27883">
    <property type="protein sequence ID" value="EFJ27883"/>
    <property type="gene ID" value="SELMODRAFT_411875"/>
</dbReference>
<name>D8RJB2_SELML</name>
<dbReference type="AlphaFoldDB" id="D8RJB2"/>
<feature type="compositionally biased region" description="Basic residues" evidence="1">
    <location>
        <begin position="163"/>
        <end position="172"/>
    </location>
</feature>
<feature type="compositionally biased region" description="Polar residues" evidence="1">
    <location>
        <begin position="1"/>
        <end position="20"/>
    </location>
</feature>
<organism evidence="3">
    <name type="scientific">Selaginella moellendorffii</name>
    <name type="common">Spikemoss</name>
    <dbReference type="NCBI Taxonomy" id="88036"/>
    <lineage>
        <taxon>Eukaryota</taxon>
        <taxon>Viridiplantae</taxon>
        <taxon>Streptophyta</taxon>
        <taxon>Embryophyta</taxon>
        <taxon>Tracheophyta</taxon>
        <taxon>Lycopodiopsida</taxon>
        <taxon>Selaginellales</taxon>
        <taxon>Selaginellaceae</taxon>
        <taxon>Selaginella</taxon>
    </lineage>
</organism>
<sequence>MATQPLGNQGSPNFSNTSSLPPYPEIYRPHGSVVRKLLPAGAKRVQLDTSVEVFAATGESRWSGGSRIILCYILAYYRLKSPYFNKTKHLWFPVPLLRIIVQASGKETRWYCPFPRRAPEPRRVIYSYFFGTSAASLIPGLSDSTSRAMGTSTKQGLGSPRLRTAHGTRKQPRSTEAMEASRYTRAATSYVLTKHHHRYLNVSIACATNVKPAPSEPAATSPTLGKFKFTVHSLKSRIQWVALLVDHGAGGKGGAALTAMAAAVTCLLALASKKHCATFFPSAGPQRRRLRLV</sequence>
<feature type="compositionally biased region" description="Polar residues" evidence="1">
    <location>
        <begin position="144"/>
        <end position="156"/>
    </location>
</feature>
<dbReference type="InParanoid" id="D8RJB2"/>
<dbReference type="EMBL" id="GL377581">
    <property type="protein sequence ID" value="EFJ27883.1"/>
    <property type="molecule type" value="Genomic_DNA"/>
</dbReference>
<dbReference type="KEGG" id="smo:SELMODRAFT_411875"/>
<reference evidence="2 3" key="1">
    <citation type="journal article" date="2011" name="Science">
        <title>The Selaginella genome identifies genetic changes associated with the evolution of vascular plants.</title>
        <authorList>
            <person name="Banks J.A."/>
            <person name="Nishiyama T."/>
            <person name="Hasebe M."/>
            <person name="Bowman J.L."/>
            <person name="Gribskov M."/>
            <person name="dePamphilis C."/>
            <person name="Albert V.A."/>
            <person name="Aono N."/>
            <person name="Aoyama T."/>
            <person name="Ambrose B.A."/>
            <person name="Ashton N.W."/>
            <person name="Axtell M.J."/>
            <person name="Barker E."/>
            <person name="Barker M.S."/>
            <person name="Bennetzen J.L."/>
            <person name="Bonawitz N.D."/>
            <person name="Chapple C."/>
            <person name="Cheng C."/>
            <person name="Correa L.G."/>
            <person name="Dacre M."/>
            <person name="DeBarry J."/>
            <person name="Dreyer I."/>
            <person name="Elias M."/>
            <person name="Engstrom E.M."/>
            <person name="Estelle M."/>
            <person name="Feng L."/>
            <person name="Finet C."/>
            <person name="Floyd S.K."/>
            <person name="Frommer W.B."/>
            <person name="Fujita T."/>
            <person name="Gramzow L."/>
            <person name="Gutensohn M."/>
            <person name="Harholt J."/>
            <person name="Hattori M."/>
            <person name="Heyl A."/>
            <person name="Hirai T."/>
            <person name="Hiwatashi Y."/>
            <person name="Ishikawa M."/>
            <person name="Iwata M."/>
            <person name="Karol K.G."/>
            <person name="Koehler B."/>
            <person name="Kolukisaoglu U."/>
            <person name="Kubo M."/>
            <person name="Kurata T."/>
            <person name="Lalonde S."/>
            <person name="Li K."/>
            <person name="Li Y."/>
            <person name="Litt A."/>
            <person name="Lyons E."/>
            <person name="Manning G."/>
            <person name="Maruyama T."/>
            <person name="Michael T.P."/>
            <person name="Mikami K."/>
            <person name="Miyazaki S."/>
            <person name="Morinaga S."/>
            <person name="Murata T."/>
            <person name="Mueller-Roeber B."/>
            <person name="Nelson D.R."/>
            <person name="Obara M."/>
            <person name="Oguri Y."/>
            <person name="Olmstead R.G."/>
            <person name="Onodera N."/>
            <person name="Petersen B.L."/>
            <person name="Pils B."/>
            <person name="Prigge M."/>
            <person name="Rensing S.A."/>
            <person name="Riano-Pachon D.M."/>
            <person name="Roberts A.W."/>
            <person name="Sato Y."/>
            <person name="Scheller H.V."/>
            <person name="Schulz B."/>
            <person name="Schulz C."/>
            <person name="Shakirov E.V."/>
            <person name="Shibagaki N."/>
            <person name="Shinohara N."/>
            <person name="Shippen D.E."/>
            <person name="Soerensen I."/>
            <person name="Sotooka R."/>
            <person name="Sugimoto N."/>
            <person name="Sugita M."/>
            <person name="Sumikawa N."/>
            <person name="Tanurdzic M."/>
            <person name="Theissen G."/>
            <person name="Ulvskov P."/>
            <person name="Wakazuki S."/>
            <person name="Weng J.K."/>
            <person name="Willats W.W."/>
            <person name="Wipf D."/>
            <person name="Wolf P.G."/>
            <person name="Yang L."/>
            <person name="Zimmer A.D."/>
            <person name="Zhu Q."/>
            <person name="Mitros T."/>
            <person name="Hellsten U."/>
            <person name="Loque D."/>
            <person name="Otillar R."/>
            <person name="Salamov A."/>
            <person name="Schmutz J."/>
            <person name="Shapiro H."/>
            <person name="Lindquist E."/>
            <person name="Lucas S."/>
            <person name="Rokhsar D."/>
            <person name="Grigoriev I.V."/>
        </authorList>
    </citation>
    <scope>NUCLEOTIDE SEQUENCE [LARGE SCALE GENOMIC DNA]</scope>
</reference>
<feature type="region of interest" description="Disordered" evidence="1">
    <location>
        <begin position="144"/>
        <end position="179"/>
    </location>
</feature>
<dbReference type="HOGENOM" id="CLU_951225_0_0_1"/>
<accession>D8RJB2</accession>
<evidence type="ECO:0000313" key="3">
    <source>
        <dbReference type="Proteomes" id="UP000001514"/>
    </source>
</evidence>
<keyword evidence="3" id="KW-1185">Reference proteome</keyword>
<gene>
    <name evidence="2" type="ORF">SELMODRAFT_411875</name>
</gene>